<dbReference type="GO" id="GO:0006047">
    <property type="term" value="P:UDP-N-acetylglucosamine metabolic process"/>
    <property type="evidence" value="ECO:0007669"/>
    <property type="project" value="TreeGrafter"/>
</dbReference>
<accession>A0A0F9K707</accession>
<dbReference type="Pfam" id="PF01380">
    <property type="entry name" value="SIS"/>
    <property type="match status" value="1"/>
</dbReference>
<dbReference type="InterPro" id="IPR035490">
    <property type="entry name" value="GlmS/FrlB_SIS"/>
</dbReference>
<dbReference type="Gene3D" id="3.40.50.10490">
    <property type="entry name" value="Glucose-6-phosphate isomerase like protein, domain 1"/>
    <property type="match status" value="1"/>
</dbReference>
<dbReference type="AlphaFoldDB" id="A0A0F9K707"/>
<dbReference type="PANTHER" id="PTHR10937:SF0">
    <property type="entry name" value="GLUTAMINE--FRUCTOSE-6-PHOSPHATE TRANSAMINASE (ISOMERIZING)"/>
    <property type="match status" value="1"/>
</dbReference>
<comment type="caution">
    <text evidence="2">The sequence shown here is derived from an EMBL/GenBank/DDBJ whole genome shotgun (WGS) entry which is preliminary data.</text>
</comment>
<evidence type="ECO:0000313" key="2">
    <source>
        <dbReference type="EMBL" id="KKM06963.1"/>
    </source>
</evidence>
<protein>
    <recommendedName>
        <fullName evidence="1">SIS domain-containing protein</fullName>
    </recommendedName>
</protein>
<dbReference type="GO" id="GO:0097367">
    <property type="term" value="F:carbohydrate derivative binding"/>
    <property type="evidence" value="ECO:0007669"/>
    <property type="project" value="InterPro"/>
</dbReference>
<dbReference type="InterPro" id="IPR001347">
    <property type="entry name" value="SIS_dom"/>
</dbReference>
<organism evidence="2">
    <name type="scientific">marine sediment metagenome</name>
    <dbReference type="NCBI Taxonomy" id="412755"/>
    <lineage>
        <taxon>unclassified sequences</taxon>
        <taxon>metagenomes</taxon>
        <taxon>ecological metagenomes</taxon>
    </lineage>
</organism>
<dbReference type="InterPro" id="IPR046348">
    <property type="entry name" value="SIS_dom_sf"/>
</dbReference>
<name>A0A0F9K707_9ZZZZ</name>
<dbReference type="GO" id="GO:0006487">
    <property type="term" value="P:protein N-linked glycosylation"/>
    <property type="evidence" value="ECO:0007669"/>
    <property type="project" value="TreeGrafter"/>
</dbReference>
<proteinExistence type="predicted"/>
<dbReference type="SUPFAM" id="SSF53697">
    <property type="entry name" value="SIS domain"/>
    <property type="match status" value="1"/>
</dbReference>
<dbReference type="PANTHER" id="PTHR10937">
    <property type="entry name" value="GLUCOSAMINE--FRUCTOSE-6-PHOSPHATE AMINOTRANSFERASE, ISOMERIZING"/>
    <property type="match status" value="1"/>
</dbReference>
<dbReference type="GO" id="GO:0006002">
    <property type="term" value="P:fructose 6-phosphate metabolic process"/>
    <property type="evidence" value="ECO:0007669"/>
    <property type="project" value="TreeGrafter"/>
</dbReference>
<dbReference type="GO" id="GO:0004360">
    <property type="term" value="F:glutamine-fructose-6-phosphate transaminase (isomerizing) activity"/>
    <property type="evidence" value="ECO:0007669"/>
    <property type="project" value="TreeGrafter"/>
</dbReference>
<sequence length="135" mass="14985">MGRGIHYPIASEAALKLKELTYIHAEGIPGGELKHGPLALMDSNVYVIIINPNDSTYNDTITSAREIKARGAKIIGISDKNSDVYDFWIEIPSVEEPIFPIIEIIPIQLLAYYSAIEKDTDPDYPRNLAKSVTVK</sequence>
<feature type="domain" description="SIS" evidence="1">
    <location>
        <begin position="1"/>
        <end position="125"/>
    </location>
</feature>
<dbReference type="PROSITE" id="PS51464">
    <property type="entry name" value="SIS"/>
    <property type="match status" value="1"/>
</dbReference>
<dbReference type="CDD" id="cd05009">
    <property type="entry name" value="SIS_GlmS_GlmD_2"/>
    <property type="match status" value="1"/>
</dbReference>
<evidence type="ECO:0000259" key="1">
    <source>
        <dbReference type="PROSITE" id="PS51464"/>
    </source>
</evidence>
<gene>
    <name evidence="2" type="ORF">LCGC14_1738710</name>
</gene>
<reference evidence="2" key="1">
    <citation type="journal article" date="2015" name="Nature">
        <title>Complex archaea that bridge the gap between prokaryotes and eukaryotes.</title>
        <authorList>
            <person name="Spang A."/>
            <person name="Saw J.H."/>
            <person name="Jorgensen S.L."/>
            <person name="Zaremba-Niedzwiedzka K."/>
            <person name="Martijn J."/>
            <person name="Lind A.E."/>
            <person name="van Eijk R."/>
            <person name="Schleper C."/>
            <person name="Guy L."/>
            <person name="Ettema T.J."/>
        </authorList>
    </citation>
    <scope>NUCLEOTIDE SEQUENCE</scope>
</reference>
<dbReference type="EMBL" id="LAZR01015877">
    <property type="protein sequence ID" value="KKM06963.1"/>
    <property type="molecule type" value="Genomic_DNA"/>
</dbReference>